<proteinExistence type="predicted"/>
<dbReference type="Proteomes" id="UP000561066">
    <property type="component" value="Unassembled WGS sequence"/>
</dbReference>
<comment type="caution">
    <text evidence="1">The sequence shown here is derived from an EMBL/GenBank/DDBJ whole genome shotgun (WGS) entry which is preliminary data.</text>
</comment>
<reference evidence="1 2" key="1">
    <citation type="submission" date="2020-04" db="EMBL/GenBank/DDBJ databases">
        <title>Description of novel Gluconacetobacter.</title>
        <authorList>
            <person name="Sombolestani A."/>
        </authorList>
    </citation>
    <scope>NUCLEOTIDE SEQUENCE [LARGE SCALE GENOMIC DNA]</scope>
    <source>
        <strain evidence="1 2">LMG 21312</strain>
    </source>
</reference>
<keyword evidence="2" id="KW-1185">Reference proteome</keyword>
<organism evidence="1 2">
    <name type="scientific">Gluconacetobacter johannae</name>
    <dbReference type="NCBI Taxonomy" id="112140"/>
    <lineage>
        <taxon>Bacteria</taxon>
        <taxon>Pseudomonadati</taxon>
        <taxon>Pseudomonadota</taxon>
        <taxon>Alphaproteobacteria</taxon>
        <taxon>Acetobacterales</taxon>
        <taxon>Acetobacteraceae</taxon>
        <taxon>Gluconacetobacter</taxon>
    </lineage>
</organism>
<protein>
    <submittedName>
        <fullName evidence="1">Uncharacterized protein</fullName>
    </submittedName>
</protein>
<evidence type="ECO:0000313" key="1">
    <source>
        <dbReference type="EMBL" id="MBB2176762.1"/>
    </source>
</evidence>
<dbReference type="AlphaFoldDB" id="A0A7W4J958"/>
<accession>A0A7W4J958</accession>
<evidence type="ECO:0000313" key="2">
    <source>
        <dbReference type="Proteomes" id="UP000561066"/>
    </source>
</evidence>
<name>A0A7W4J958_9PROT</name>
<sequence>MAGSISQSEAARRAGVSRAAIQKHLASGRIVSDGNKVDLASFEVWMACRSDLQPGVQPATPPVAVPGQPSEAPETAAAHLINENGAPYQTPEAIRIKENYNALLKQLEYDLKSGKVVEAALVTKAVGEEYARVRTRLLAIPAEQAPALHRCKTVAELQDRLLTLITRVLEELTSDGDPDPGRS</sequence>
<gene>
    <name evidence="1" type="ORF">HLH21_12640</name>
</gene>
<dbReference type="RefSeq" id="WP_182944111.1">
    <property type="nucleotide sequence ID" value="NZ_JABEQH010000017.1"/>
</dbReference>
<dbReference type="EMBL" id="JABEQH010000017">
    <property type="protein sequence ID" value="MBB2176762.1"/>
    <property type="molecule type" value="Genomic_DNA"/>
</dbReference>